<protein>
    <submittedName>
        <fullName evidence="1">Uncharacterized protein</fullName>
    </submittedName>
</protein>
<evidence type="ECO:0000313" key="1">
    <source>
        <dbReference type="EMBL" id="CAB4129920.1"/>
    </source>
</evidence>
<accession>A0A6J5LAG0</accession>
<dbReference type="EMBL" id="LR796235">
    <property type="protein sequence ID" value="CAB4129920.1"/>
    <property type="molecule type" value="Genomic_DNA"/>
</dbReference>
<gene>
    <name evidence="1" type="ORF">UFOVP117_165</name>
</gene>
<reference evidence="1" key="1">
    <citation type="submission" date="2020-04" db="EMBL/GenBank/DDBJ databases">
        <authorList>
            <person name="Chiriac C."/>
            <person name="Salcher M."/>
            <person name="Ghai R."/>
            <person name="Kavagutti S V."/>
        </authorList>
    </citation>
    <scope>NUCLEOTIDE SEQUENCE</scope>
</reference>
<name>A0A6J5LAG0_9CAUD</name>
<sequence>MKYLITESQLDKVIFRYLNNRDFIQINRDGSIYFVNSKGDEYAQIRYDKSDGSCAITYKLIEEISSFFSLRLYDSKEVIGRWVENTLQMKVTDTTGEFPSFTNLLRIPYK</sequence>
<proteinExistence type="predicted"/>
<organism evidence="1">
    <name type="scientific">uncultured Caudovirales phage</name>
    <dbReference type="NCBI Taxonomy" id="2100421"/>
    <lineage>
        <taxon>Viruses</taxon>
        <taxon>Duplodnaviria</taxon>
        <taxon>Heunggongvirae</taxon>
        <taxon>Uroviricota</taxon>
        <taxon>Caudoviricetes</taxon>
        <taxon>Peduoviridae</taxon>
        <taxon>Maltschvirus</taxon>
        <taxon>Maltschvirus maltsch</taxon>
    </lineage>
</organism>